<dbReference type="STRING" id="1193518.BN13_410014"/>
<keyword evidence="2" id="KW-0805">Transcription regulation</keyword>
<name>A0A077MET7_9MICO</name>
<dbReference type="PANTHER" id="PTHR43214:SF24">
    <property type="entry name" value="TRANSCRIPTIONAL REGULATORY PROTEIN NARL-RELATED"/>
    <property type="match status" value="1"/>
</dbReference>
<dbReference type="RefSeq" id="WP_048545802.1">
    <property type="nucleotide sequence ID" value="NZ_HF571038.1"/>
</dbReference>
<evidence type="ECO:0000313" key="9">
    <source>
        <dbReference type="Proteomes" id="UP000035720"/>
    </source>
</evidence>
<evidence type="ECO:0000256" key="1">
    <source>
        <dbReference type="ARBA" id="ARBA00022553"/>
    </source>
</evidence>
<dbReference type="Pfam" id="PF00196">
    <property type="entry name" value="GerE"/>
    <property type="match status" value="1"/>
</dbReference>
<dbReference type="PROSITE" id="PS50043">
    <property type="entry name" value="HTH_LUXR_2"/>
    <property type="match status" value="1"/>
</dbReference>
<evidence type="ECO:0000259" key="7">
    <source>
        <dbReference type="PROSITE" id="PS50110"/>
    </source>
</evidence>
<dbReference type="Gene3D" id="3.40.50.2300">
    <property type="match status" value="1"/>
</dbReference>
<keyword evidence="3" id="KW-0238">DNA-binding</keyword>
<dbReference type="InterPro" id="IPR001789">
    <property type="entry name" value="Sig_transdc_resp-reg_receiver"/>
</dbReference>
<evidence type="ECO:0000259" key="6">
    <source>
        <dbReference type="PROSITE" id="PS50043"/>
    </source>
</evidence>
<dbReference type="CDD" id="cd06170">
    <property type="entry name" value="LuxR_C_like"/>
    <property type="match status" value="1"/>
</dbReference>
<comment type="caution">
    <text evidence="8">The sequence shown here is derived from an EMBL/GenBank/DDBJ whole genome shotgun (WGS) entry which is preliminary data.</text>
</comment>
<dbReference type="PRINTS" id="PR00038">
    <property type="entry name" value="HTHLUXR"/>
</dbReference>
<sequence>MRIVIGEDSALFRAGLRSLLTEVGHDVVADTPDAPSTLAAVLEHRPDLAILDIRMPPDHADDGARLAAHIRTELPDTGVLLLSQHVESRLSVDLVAAGHFGYLLKDRVLDVGDFTAALERVATGGSALDPEVVARLMVGGSTALTPLTTREREVLALMAEGLTNSGIAARLVLTDRTVETHVSRILHKLGLGETTTNEHRRVLAVLRYLESHRNLANN</sequence>
<dbReference type="GO" id="GO:0000160">
    <property type="term" value="P:phosphorelay signal transduction system"/>
    <property type="evidence" value="ECO:0007669"/>
    <property type="project" value="InterPro"/>
</dbReference>
<organism evidence="8 9">
    <name type="scientific">Nostocoides jenkinsii Ben 74</name>
    <dbReference type="NCBI Taxonomy" id="1193518"/>
    <lineage>
        <taxon>Bacteria</taxon>
        <taxon>Bacillati</taxon>
        <taxon>Actinomycetota</taxon>
        <taxon>Actinomycetes</taxon>
        <taxon>Micrococcales</taxon>
        <taxon>Intrasporangiaceae</taxon>
        <taxon>Nostocoides</taxon>
    </lineage>
</organism>
<evidence type="ECO:0000256" key="5">
    <source>
        <dbReference type="PROSITE-ProRule" id="PRU00169"/>
    </source>
</evidence>
<dbReference type="SUPFAM" id="SSF46894">
    <property type="entry name" value="C-terminal effector domain of the bipartite response regulators"/>
    <property type="match status" value="1"/>
</dbReference>
<dbReference type="EMBL" id="CAJC01000152">
    <property type="protein sequence ID" value="CCI53538.1"/>
    <property type="molecule type" value="Genomic_DNA"/>
</dbReference>
<evidence type="ECO:0000256" key="4">
    <source>
        <dbReference type="ARBA" id="ARBA00023163"/>
    </source>
</evidence>
<evidence type="ECO:0000256" key="2">
    <source>
        <dbReference type="ARBA" id="ARBA00023015"/>
    </source>
</evidence>
<feature type="domain" description="Response regulatory" evidence="7">
    <location>
        <begin position="2"/>
        <end position="120"/>
    </location>
</feature>
<dbReference type="AlphaFoldDB" id="A0A077MET7"/>
<dbReference type="SMART" id="SM00421">
    <property type="entry name" value="HTH_LUXR"/>
    <property type="match status" value="1"/>
</dbReference>
<dbReference type="Proteomes" id="UP000035720">
    <property type="component" value="Unassembled WGS sequence"/>
</dbReference>
<keyword evidence="9" id="KW-1185">Reference proteome</keyword>
<dbReference type="Pfam" id="PF00072">
    <property type="entry name" value="Response_reg"/>
    <property type="match status" value="1"/>
</dbReference>
<gene>
    <name evidence="8" type="ORF">BN13_410014</name>
</gene>
<dbReference type="PROSITE" id="PS00622">
    <property type="entry name" value="HTH_LUXR_1"/>
    <property type="match status" value="1"/>
</dbReference>
<keyword evidence="1 5" id="KW-0597">Phosphoprotein</keyword>
<dbReference type="GO" id="GO:0003677">
    <property type="term" value="F:DNA binding"/>
    <property type="evidence" value="ECO:0007669"/>
    <property type="project" value="UniProtKB-KW"/>
</dbReference>
<dbReference type="CDD" id="cd17535">
    <property type="entry name" value="REC_NarL-like"/>
    <property type="match status" value="1"/>
</dbReference>
<protein>
    <submittedName>
        <fullName evidence="8">Two-component system response regulator</fullName>
    </submittedName>
</protein>
<dbReference type="InterPro" id="IPR016032">
    <property type="entry name" value="Sig_transdc_resp-reg_C-effctor"/>
</dbReference>
<dbReference type="InterPro" id="IPR058245">
    <property type="entry name" value="NreC/VraR/RcsB-like_REC"/>
</dbReference>
<evidence type="ECO:0000313" key="8">
    <source>
        <dbReference type="EMBL" id="CCI53538.1"/>
    </source>
</evidence>
<dbReference type="GO" id="GO:0006355">
    <property type="term" value="P:regulation of DNA-templated transcription"/>
    <property type="evidence" value="ECO:0007669"/>
    <property type="project" value="InterPro"/>
</dbReference>
<dbReference type="PROSITE" id="PS50110">
    <property type="entry name" value="RESPONSE_REGULATORY"/>
    <property type="match status" value="1"/>
</dbReference>
<dbReference type="InterPro" id="IPR039420">
    <property type="entry name" value="WalR-like"/>
</dbReference>
<dbReference type="InterPro" id="IPR011006">
    <property type="entry name" value="CheY-like_superfamily"/>
</dbReference>
<dbReference type="PANTHER" id="PTHR43214">
    <property type="entry name" value="TWO-COMPONENT RESPONSE REGULATOR"/>
    <property type="match status" value="1"/>
</dbReference>
<feature type="modified residue" description="4-aspartylphosphate" evidence="5">
    <location>
        <position position="52"/>
    </location>
</feature>
<feature type="domain" description="HTH luxR-type" evidence="6">
    <location>
        <begin position="140"/>
        <end position="203"/>
    </location>
</feature>
<accession>A0A077MET7</accession>
<dbReference type="InterPro" id="IPR000792">
    <property type="entry name" value="Tscrpt_reg_LuxR_C"/>
</dbReference>
<reference evidence="8 9" key="1">
    <citation type="journal article" date="2013" name="ISME J.">
        <title>A metabolic model for members of the genus Tetrasphaera involved in enhanced biological phosphorus removal.</title>
        <authorList>
            <person name="Kristiansen R."/>
            <person name="Nguyen H.T.T."/>
            <person name="Saunders A.M."/>
            <person name="Nielsen J.L."/>
            <person name="Wimmer R."/>
            <person name="Le V.Q."/>
            <person name="McIlroy S.J."/>
            <person name="Petrovski S."/>
            <person name="Seviour R.J."/>
            <person name="Calteau A."/>
            <person name="Nielsen K.L."/>
            <person name="Nielsen P.H."/>
        </authorList>
    </citation>
    <scope>NUCLEOTIDE SEQUENCE [LARGE SCALE GENOMIC DNA]</scope>
    <source>
        <strain evidence="8 9">Ben 74</strain>
    </source>
</reference>
<dbReference type="OrthoDB" id="9808843at2"/>
<proteinExistence type="predicted"/>
<evidence type="ECO:0000256" key="3">
    <source>
        <dbReference type="ARBA" id="ARBA00023125"/>
    </source>
</evidence>
<keyword evidence="4" id="KW-0804">Transcription</keyword>
<dbReference type="SUPFAM" id="SSF52172">
    <property type="entry name" value="CheY-like"/>
    <property type="match status" value="1"/>
</dbReference>
<dbReference type="SMART" id="SM00448">
    <property type="entry name" value="REC"/>
    <property type="match status" value="1"/>
</dbReference>